<evidence type="ECO:0000256" key="12">
    <source>
        <dbReference type="ARBA" id="ARBA00048731"/>
    </source>
</evidence>
<dbReference type="Gene3D" id="3.30.1330.90">
    <property type="entry name" value="D-3-phosphoglycerate dehydrogenase, domain 3"/>
    <property type="match status" value="1"/>
</dbReference>
<proteinExistence type="inferred from homology"/>
<evidence type="ECO:0000256" key="9">
    <source>
        <dbReference type="ARBA" id="ARBA00023002"/>
    </source>
</evidence>
<dbReference type="SUPFAM" id="SSF52283">
    <property type="entry name" value="Formate/glycerate dehydrogenase catalytic domain-like"/>
    <property type="match status" value="1"/>
</dbReference>
<dbReference type="Gene3D" id="3.40.50.720">
    <property type="entry name" value="NAD(P)-binding Rossmann-like Domain"/>
    <property type="match status" value="2"/>
</dbReference>
<dbReference type="Proteomes" id="UP001249851">
    <property type="component" value="Unassembled WGS sequence"/>
</dbReference>
<dbReference type="InterPro" id="IPR029753">
    <property type="entry name" value="D-isomer_DH_CS"/>
</dbReference>
<dbReference type="GO" id="GO:0051287">
    <property type="term" value="F:NAD binding"/>
    <property type="evidence" value="ECO:0007669"/>
    <property type="project" value="UniProtKB-UniRule"/>
</dbReference>
<dbReference type="InterPro" id="IPR006140">
    <property type="entry name" value="D-isomer_DH_NAD-bd"/>
</dbReference>
<organism evidence="17 18">
    <name type="scientific">Acropora cervicornis</name>
    <name type="common">Staghorn coral</name>
    <dbReference type="NCBI Taxonomy" id="6130"/>
    <lineage>
        <taxon>Eukaryota</taxon>
        <taxon>Metazoa</taxon>
        <taxon>Cnidaria</taxon>
        <taxon>Anthozoa</taxon>
        <taxon>Hexacorallia</taxon>
        <taxon>Scleractinia</taxon>
        <taxon>Astrocoeniina</taxon>
        <taxon>Acroporidae</taxon>
        <taxon>Acropora</taxon>
    </lineage>
</organism>
<dbReference type="AlphaFoldDB" id="A0AAD9QP61"/>
<evidence type="ECO:0000256" key="2">
    <source>
        <dbReference type="ARBA" id="ARBA00005854"/>
    </source>
</evidence>
<dbReference type="PROSITE" id="PS00065">
    <property type="entry name" value="D_2_HYDROXYACID_DH_1"/>
    <property type="match status" value="1"/>
</dbReference>
<comment type="caution">
    <text evidence="17">The sequence shown here is derived from an EMBL/GenBank/DDBJ whole genome shotgun (WGS) entry which is preliminary data.</text>
</comment>
<keyword evidence="8" id="KW-0007">Acetylation</keyword>
<dbReference type="InterPro" id="IPR029752">
    <property type="entry name" value="D-isomer_DH_CS1"/>
</dbReference>
<dbReference type="InterPro" id="IPR029009">
    <property type="entry name" value="ASB_dom_sf"/>
</dbReference>
<sequence length="517" mass="54355">MAFSLDLKRVLISDSVDSCCKTVLEANGISVDLKTKLTKEELLTEISNYDGMIVRSATKVTADVIKAGKNLKIIGRAGTGVDNIDIPTASLQGIIVMNTPGGNTMSAAEQTCVLISSLARHIPQAAASMREGKWDRKKYMGSELLGKTLAIVGLGRIGREVAHRMQSYGMTTIGYDPLVPAHEAAKFDIEWMELDKLWPKADYITVHTPLIPQTRGLLGDKTFPLCKKGVYVVNCARGGIIDEASLLKALESGQCAGAGLDVFETEPPTGVSADLVQHPKVIACPHLGASTVEAQTRVAKEIAEQFVDAVQGKSLFGVVNATFLTEALKPEAQPWLNLGDKLGKIAAFIAKGKFTQVTVKTHGADLKSARHYITAAVSAGIVEGPEVNLVNSAAIAKEKGHEVSSTHSDTVGLPYSGAVSVTVNSDGKDTCLCGTVIGLGVPVLIKFNSLEFCGAVPLSGNLCFVSGNPGKVLPDLVSKFGNNGAINHVHVAGSGAESIIVVSTSTGALHDYPCVAL</sequence>
<dbReference type="SUPFAM" id="SSF51735">
    <property type="entry name" value="NAD(P)-binding Rossmann-fold domains"/>
    <property type="match status" value="1"/>
</dbReference>
<dbReference type="Pfam" id="PF19304">
    <property type="entry name" value="PGDH_inter"/>
    <property type="match status" value="1"/>
</dbReference>
<dbReference type="Pfam" id="PF00389">
    <property type="entry name" value="2-Hacid_dh"/>
    <property type="match status" value="1"/>
</dbReference>
<evidence type="ECO:0000313" key="18">
    <source>
        <dbReference type="Proteomes" id="UP001249851"/>
    </source>
</evidence>
<feature type="domain" description="D-isomer specific 2-hydroxyacid dehydrogenase NAD-binding" evidence="15">
    <location>
        <begin position="114"/>
        <end position="288"/>
    </location>
</feature>
<dbReference type="GO" id="GO:0004617">
    <property type="term" value="F:phosphoglycerate dehydrogenase activity"/>
    <property type="evidence" value="ECO:0007669"/>
    <property type="project" value="UniProtKB-EC"/>
</dbReference>
<keyword evidence="18" id="KW-1185">Reference proteome</keyword>
<dbReference type="InterPro" id="IPR006236">
    <property type="entry name" value="PGDH"/>
</dbReference>
<dbReference type="PROSITE" id="PS00671">
    <property type="entry name" value="D_2_HYDROXYACID_DH_3"/>
    <property type="match status" value="1"/>
</dbReference>
<dbReference type="InterPro" id="IPR036291">
    <property type="entry name" value="NAD(P)-bd_dom_sf"/>
</dbReference>
<dbReference type="FunFam" id="3.40.50.720:FF:000021">
    <property type="entry name" value="D-3-phosphoglycerate dehydrogenase"/>
    <property type="match status" value="1"/>
</dbReference>
<dbReference type="EC" id="1.1.1.95" evidence="4 13"/>
<keyword evidence="7 13" id="KW-0028">Amino-acid biosynthesis</keyword>
<comment type="catalytic activity">
    <reaction evidence="12 13">
        <text>(2R)-3-phosphoglycerate + NAD(+) = 3-phosphooxypyruvate + NADH + H(+)</text>
        <dbReference type="Rhea" id="RHEA:12641"/>
        <dbReference type="ChEBI" id="CHEBI:15378"/>
        <dbReference type="ChEBI" id="CHEBI:18110"/>
        <dbReference type="ChEBI" id="CHEBI:57540"/>
        <dbReference type="ChEBI" id="CHEBI:57945"/>
        <dbReference type="ChEBI" id="CHEBI:58272"/>
        <dbReference type="EC" id="1.1.1.95"/>
    </reaction>
</comment>
<evidence type="ECO:0000256" key="11">
    <source>
        <dbReference type="ARBA" id="ARBA00023299"/>
    </source>
</evidence>
<keyword evidence="9 13" id="KW-0560">Oxidoreductase</keyword>
<dbReference type="NCBIfam" id="TIGR01327">
    <property type="entry name" value="PGDH"/>
    <property type="match status" value="1"/>
</dbReference>
<protein>
    <recommendedName>
        <fullName evidence="5 13">D-3-phosphoglycerate dehydrogenase</fullName>
        <ecNumber evidence="4 13">1.1.1.95</ecNumber>
    </recommendedName>
</protein>
<gene>
    <name evidence="17" type="ORF">P5673_011620</name>
</gene>
<evidence type="ECO:0000256" key="6">
    <source>
        <dbReference type="ARBA" id="ARBA00022553"/>
    </source>
</evidence>
<dbReference type="GO" id="GO:0006564">
    <property type="term" value="P:L-serine biosynthetic process"/>
    <property type="evidence" value="ECO:0007669"/>
    <property type="project" value="UniProtKB-KW"/>
</dbReference>
<comment type="pathway">
    <text evidence="1 13">Amino-acid biosynthesis; L-serine biosynthesis; L-serine from 3-phospho-D-glycerate: step 1/3.</text>
</comment>
<evidence type="ECO:0000259" key="16">
    <source>
        <dbReference type="Pfam" id="PF19304"/>
    </source>
</evidence>
<evidence type="ECO:0000256" key="13">
    <source>
        <dbReference type="RuleBase" id="RU363003"/>
    </source>
</evidence>
<reference evidence="17" key="1">
    <citation type="journal article" date="2023" name="G3 (Bethesda)">
        <title>Whole genome assembly and annotation of the endangered Caribbean coral Acropora cervicornis.</title>
        <authorList>
            <person name="Selwyn J.D."/>
            <person name="Vollmer S.V."/>
        </authorList>
    </citation>
    <scope>NUCLEOTIDE SEQUENCE</scope>
    <source>
        <strain evidence="17">K2</strain>
    </source>
</reference>
<evidence type="ECO:0000256" key="5">
    <source>
        <dbReference type="ARBA" id="ARBA00021582"/>
    </source>
</evidence>
<dbReference type="InterPro" id="IPR045626">
    <property type="entry name" value="PGDH_ASB_dom"/>
</dbReference>
<dbReference type="EMBL" id="JARQWQ010000021">
    <property type="protein sequence ID" value="KAK2564913.1"/>
    <property type="molecule type" value="Genomic_DNA"/>
</dbReference>
<dbReference type="PANTHER" id="PTHR42938:SF22">
    <property type="entry name" value="D-3-PHOSPHOGLYCERATE DEHYDROGENASE"/>
    <property type="match status" value="1"/>
</dbReference>
<keyword evidence="6" id="KW-0597">Phosphoprotein</keyword>
<feature type="domain" description="D-isomer specific 2-hydroxyacid dehydrogenase catalytic" evidence="14">
    <location>
        <begin position="10"/>
        <end position="320"/>
    </location>
</feature>
<reference evidence="17" key="2">
    <citation type="journal article" date="2023" name="Science">
        <title>Genomic signatures of disease resistance in endangered staghorn corals.</title>
        <authorList>
            <person name="Vollmer S.V."/>
            <person name="Selwyn J.D."/>
            <person name="Despard B.A."/>
            <person name="Roesel C.L."/>
        </authorList>
    </citation>
    <scope>NUCLEOTIDE SEQUENCE</scope>
    <source>
        <strain evidence="17">K2</strain>
    </source>
</reference>
<evidence type="ECO:0000256" key="3">
    <source>
        <dbReference type="ARBA" id="ARBA00011881"/>
    </source>
</evidence>
<name>A0AAD9QP61_ACRCE</name>
<dbReference type="PANTHER" id="PTHR42938">
    <property type="entry name" value="FORMATE DEHYDROGENASE 1"/>
    <property type="match status" value="1"/>
</dbReference>
<evidence type="ECO:0000313" key="17">
    <source>
        <dbReference type="EMBL" id="KAK2564913.1"/>
    </source>
</evidence>
<dbReference type="SUPFAM" id="SSF143548">
    <property type="entry name" value="Serine metabolism enzymes domain"/>
    <property type="match status" value="1"/>
</dbReference>
<dbReference type="FunFam" id="3.40.50.720:FF:000616">
    <property type="entry name" value="D-3-phosphoglycerate dehydrogenase 2 chloroplastic"/>
    <property type="match status" value="1"/>
</dbReference>
<evidence type="ECO:0000259" key="14">
    <source>
        <dbReference type="Pfam" id="PF00389"/>
    </source>
</evidence>
<accession>A0AAD9QP61</accession>
<dbReference type="InterPro" id="IPR006139">
    <property type="entry name" value="D-isomer_2_OHA_DH_cat_dom"/>
</dbReference>
<evidence type="ECO:0000256" key="4">
    <source>
        <dbReference type="ARBA" id="ARBA00013143"/>
    </source>
</evidence>
<evidence type="ECO:0000259" key="15">
    <source>
        <dbReference type="Pfam" id="PF02826"/>
    </source>
</evidence>
<keyword evidence="11 13" id="KW-0718">Serine biosynthesis</keyword>
<evidence type="ECO:0000256" key="1">
    <source>
        <dbReference type="ARBA" id="ARBA00005216"/>
    </source>
</evidence>
<evidence type="ECO:0000256" key="7">
    <source>
        <dbReference type="ARBA" id="ARBA00022605"/>
    </source>
</evidence>
<comment type="subunit">
    <text evidence="3">Homotetramer.</text>
</comment>
<comment type="similarity">
    <text evidence="2 13">Belongs to the D-isomer specific 2-hydroxyacid dehydrogenase family.</text>
</comment>
<feature type="domain" description="D-3-phosphoglycerate dehydrogenase ASB" evidence="16">
    <location>
        <begin position="333"/>
        <end position="446"/>
    </location>
</feature>
<evidence type="ECO:0000256" key="8">
    <source>
        <dbReference type="ARBA" id="ARBA00022990"/>
    </source>
</evidence>
<evidence type="ECO:0000256" key="10">
    <source>
        <dbReference type="ARBA" id="ARBA00023027"/>
    </source>
</evidence>
<keyword evidence="10 13" id="KW-0520">NAD</keyword>
<dbReference type="CDD" id="cd12173">
    <property type="entry name" value="PGDH_4"/>
    <property type="match status" value="1"/>
</dbReference>
<dbReference type="Pfam" id="PF02826">
    <property type="entry name" value="2-Hacid_dh_C"/>
    <property type="match status" value="1"/>
</dbReference>